<dbReference type="GO" id="GO:0019783">
    <property type="term" value="F:ubiquitin-like protein peptidase activity"/>
    <property type="evidence" value="ECO:0007669"/>
    <property type="project" value="UniProtKB-ARBA"/>
</dbReference>
<proteinExistence type="inferred from homology"/>
<keyword evidence="3" id="KW-0378">Hydrolase</keyword>
<evidence type="ECO:0000256" key="3">
    <source>
        <dbReference type="ARBA" id="ARBA00022801"/>
    </source>
</evidence>
<evidence type="ECO:0000313" key="7">
    <source>
        <dbReference type="Proteomes" id="UP000054279"/>
    </source>
</evidence>
<evidence type="ECO:0000313" key="6">
    <source>
        <dbReference type="EMBL" id="KIJ40033.1"/>
    </source>
</evidence>
<reference evidence="6 7" key="1">
    <citation type="submission" date="2014-06" db="EMBL/GenBank/DDBJ databases">
        <title>Evolutionary Origins and Diversification of the Mycorrhizal Mutualists.</title>
        <authorList>
            <consortium name="DOE Joint Genome Institute"/>
            <consortium name="Mycorrhizal Genomics Consortium"/>
            <person name="Kohler A."/>
            <person name="Kuo A."/>
            <person name="Nagy L.G."/>
            <person name="Floudas D."/>
            <person name="Copeland A."/>
            <person name="Barry K.W."/>
            <person name="Cichocki N."/>
            <person name="Veneault-Fourrey C."/>
            <person name="LaButti K."/>
            <person name="Lindquist E.A."/>
            <person name="Lipzen A."/>
            <person name="Lundell T."/>
            <person name="Morin E."/>
            <person name="Murat C."/>
            <person name="Riley R."/>
            <person name="Ohm R."/>
            <person name="Sun H."/>
            <person name="Tunlid A."/>
            <person name="Henrissat B."/>
            <person name="Grigoriev I.V."/>
            <person name="Hibbett D.S."/>
            <person name="Martin F."/>
        </authorList>
    </citation>
    <scope>NUCLEOTIDE SEQUENCE [LARGE SCALE GENOMIC DNA]</scope>
    <source>
        <strain evidence="6 7">SS14</strain>
    </source>
</reference>
<name>A0A0C9UA78_SPHS4</name>
<evidence type="ECO:0000256" key="4">
    <source>
        <dbReference type="SAM" id="MobiDB-lite"/>
    </source>
</evidence>
<dbReference type="EMBL" id="KN837147">
    <property type="protein sequence ID" value="KIJ40033.1"/>
    <property type="molecule type" value="Genomic_DNA"/>
</dbReference>
<organism evidence="6 7">
    <name type="scientific">Sphaerobolus stellatus (strain SS14)</name>
    <dbReference type="NCBI Taxonomy" id="990650"/>
    <lineage>
        <taxon>Eukaryota</taxon>
        <taxon>Fungi</taxon>
        <taxon>Dikarya</taxon>
        <taxon>Basidiomycota</taxon>
        <taxon>Agaricomycotina</taxon>
        <taxon>Agaricomycetes</taxon>
        <taxon>Phallomycetidae</taxon>
        <taxon>Geastrales</taxon>
        <taxon>Sphaerobolaceae</taxon>
        <taxon>Sphaerobolus</taxon>
    </lineage>
</organism>
<protein>
    <recommendedName>
        <fullName evidence="5">Ubiquitin-like protease family profile domain-containing protein</fullName>
    </recommendedName>
</protein>
<comment type="similarity">
    <text evidence="1">Belongs to the peptidase C48 family.</text>
</comment>
<dbReference type="Proteomes" id="UP000054279">
    <property type="component" value="Unassembled WGS sequence"/>
</dbReference>
<accession>A0A0C9UA78</accession>
<dbReference type="Gene3D" id="3.40.395.10">
    <property type="entry name" value="Adenoviral Proteinase, Chain A"/>
    <property type="match status" value="1"/>
</dbReference>
<keyword evidence="7" id="KW-1185">Reference proteome</keyword>
<keyword evidence="2" id="KW-0645">Protease</keyword>
<feature type="compositionally biased region" description="Polar residues" evidence="4">
    <location>
        <begin position="1144"/>
        <end position="1165"/>
    </location>
</feature>
<dbReference type="PROSITE" id="PS50600">
    <property type="entry name" value="ULP_PROTEASE"/>
    <property type="match status" value="1"/>
</dbReference>
<feature type="domain" description="Ubiquitin-like protease family profile" evidence="5">
    <location>
        <begin position="519"/>
        <end position="707"/>
    </location>
</feature>
<dbReference type="InterPro" id="IPR003653">
    <property type="entry name" value="Peptidase_C48_C"/>
</dbReference>
<dbReference type="SUPFAM" id="SSF54001">
    <property type="entry name" value="Cysteine proteinases"/>
    <property type="match status" value="1"/>
</dbReference>
<dbReference type="InterPro" id="IPR038765">
    <property type="entry name" value="Papain-like_cys_pep_sf"/>
</dbReference>
<evidence type="ECO:0000259" key="5">
    <source>
        <dbReference type="PROSITE" id="PS50600"/>
    </source>
</evidence>
<dbReference type="GO" id="GO:0006508">
    <property type="term" value="P:proteolysis"/>
    <property type="evidence" value="ECO:0007669"/>
    <property type="project" value="UniProtKB-KW"/>
</dbReference>
<dbReference type="Pfam" id="PF02902">
    <property type="entry name" value="Peptidase_C48"/>
    <property type="match status" value="1"/>
</dbReference>
<gene>
    <name evidence="6" type="ORF">M422DRAFT_257101</name>
</gene>
<feature type="region of interest" description="Disordered" evidence="4">
    <location>
        <begin position="1144"/>
        <end position="1219"/>
    </location>
</feature>
<dbReference type="HOGENOM" id="CLU_268864_0_0_1"/>
<evidence type="ECO:0000256" key="2">
    <source>
        <dbReference type="ARBA" id="ARBA00022670"/>
    </source>
</evidence>
<dbReference type="OrthoDB" id="3363479at2759"/>
<dbReference type="AlphaFoldDB" id="A0A0C9UA78"/>
<sequence length="1219" mass="137910">MRRHAFSALVDILWLGHPIDPPHDPCARQFLVMWKEPSELSEEAKDFAKKDNEVVCRWTLKCAGICGYDIPVAHGPVRASSFFIYRLTLPSSSCNSRIVLEEYTVVLSIPWIDTHTPITTEVSLNQDESVDPSTTEERSDIPQDGAYCNESVQIVLEIYVSDFNVVHIYQQGYHPDASRTDKLLPSKRLRNEVMSRMRLQAATVSAIMKDVVLNHTYPLQMDRPLNTTVLWPQQYPVWRRFTKLQLENMMKGVRKRGRLHDDPFIAIGILARRNPNKIYFYTSHDQDYVAADILQPEASKAQNMPFGVALLNLRLEDHVRRVFFLNLSGFHWTIWEYDISAPKGVKCTAYNTLDSAEYLRGVDQTAHLRICNSFRARMRPKSVTQIPCHPDDDFTVVLTALQKDSSSCGFWTMITAFASLMLVPVPSAELQGIGILGVKRLLAKIWIDFLSGEGGLSSEVLSSVYQTLYPLGLWDSAAPRPDTIPQLKPKDLSLNVPSYQDASNRISQITETNIFFGKFQIEAPQLQEFINPTGCLSSSVISGYLHFYTQDIMVLQDLPGVLPFYIMDISRTGVMASQSTTGIFKPKLKMKTSRLWAKRNIFACNLVLLPWHIERLKHWILIVIHINEKQISVSDSLTHSIQRHHQNICKRVLKFLEYEYKARELGELPLDWGKKLNMYLADKKIFGPLQQDQHSCGLHIIWVAQSLISDNNPFDIDELTHDILQELRERITCRLIREWTTPKGLLSPAANSASVLTGSVATAPLRTLSIPTLPGFSPIVSELPKLVPPGRSLSITHTDTQKIKTSCQIEQSPNVYYPAQIIEVSESECIVEIPGGIVLPNGQQKLHPERHILSWLKARSIFDNPVEDIPAKQIVGVLWPAINDDCKLQQALMDNDDKLDEVSCLTEEQRLLLTHLRRKLPLVWFTILGLQPSLAPLRNEWREYIDGVRPGLGYFKASSNFTERHMALLNAQDKIIIHMIGGLELGWKMSTNGHESDLAHSLGCAILSYHALAFYLNITPNEAYNAVWTKRLSRPQGRQEIIWNLIYSASNSIIQLERFIRSHRIPSPQVDFPDLVYIHPMPPPPLPPPPPPCIFLVAAPPSEAPAQLSSSFPALPEAGLVLQRHSNVEQHSHYSVSLEGTQQFEMTQEESTAQSPDLTPSTGSLARSPPLGIDSETLFNPDKNHMQAPSDFSGRKRNRTYSKDGSPLSYRLRSRKFQG</sequence>
<dbReference type="GO" id="GO:0008234">
    <property type="term" value="F:cysteine-type peptidase activity"/>
    <property type="evidence" value="ECO:0007669"/>
    <property type="project" value="InterPro"/>
</dbReference>
<evidence type="ECO:0000256" key="1">
    <source>
        <dbReference type="ARBA" id="ARBA00005234"/>
    </source>
</evidence>